<feature type="domain" description="MPN" evidence="1">
    <location>
        <begin position="32"/>
        <end position="165"/>
    </location>
</feature>
<dbReference type="Proteomes" id="UP000030665">
    <property type="component" value="Unassembled WGS sequence"/>
</dbReference>
<accession>A0A077ZBC5</accession>
<dbReference type="Pfam" id="PF01398">
    <property type="entry name" value="JAB"/>
    <property type="match status" value="1"/>
</dbReference>
<dbReference type="InterPro" id="IPR050242">
    <property type="entry name" value="JAMM_MPN+_peptidase_M67A"/>
</dbReference>
<evidence type="ECO:0000313" key="2">
    <source>
        <dbReference type="EMBL" id="CDW57657.1"/>
    </source>
</evidence>
<dbReference type="GO" id="GO:0008237">
    <property type="term" value="F:metallopeptidase activity"/>
    <property type="evidence" value="ECO:0007669"/>
    <property type="project" value="InterPro"/>
</dbReference>
<dbReference type="PANTHER" id="PTHR10410">
    <property type="entry name" value="EUKARYOTIC TRANSLATION INITIATION FACTOR 3 -RELATED"/>
    <property type="match status" value="1"/>
</dbReference>
<protein>
    <submittedName>
        <fullName evidence="2">JAB domain containing protein</fullName>
    </submittedName>
</protein>
<dbReference type="STRING" id="36087.A0A077ZBC5"/>
<gene>
    <name evidence="2" type="ORF">TTRE_0000595001</name>
</gene>
<dbReference type="Gene3D" id="3.40.140.10">
    <property type="entry name" value="Cytidine Deaminase, domain 2"/>
    <property type="match status" value="1"/>
</dbReference>
<dbReference type="SUPFAM" id="SSF102712">
    <property type="entry name" value="JAB1/MPN domain"/>
    <property type="match status" value="1"/>
</dbReference>
<organism evidence="2 3">
    <name type="scientific">Trichuris trichiura</name>
    <name type="common">Whipworm</name>
    <name type="synonym">Trichocephalus trichiurus</name>
    <dbReference type="NCBI Taxonomy" id="36087"/>
    <lineage>
        <taxon>Eukaryota</taxon>
        <taxon>Metazoa</taxon>
        <taxon>Ecdysozoa</taxon>
        <taxon>Nematoda</taxon>
        <taxon>Enoplea</taxon>
        <taxon>Dorylaimia</taxon>
        <taxon>Trichinellida</taxon>
        <taxon>Trichuridae</taxon>
        <taxon>Trichuris</taxon>
    </lineage>
</organism>
<evidence type="ECO:0000313" key="3">
    <source>
        <dbReference type="Proteomes" id="UP000030665"/>
    </source>
</evidence>
<dbReference type="SMART" id="SM00232">
    <property type="entry name" value="JAB_MPN"/>
    <property type="match status" value="1"/>
</dbReference>
<proteinExistence type="predicted"/>
<sequence length="225" mass="25829">MDKRFESIQLKLPCQCQKLDCDRMVTDTSEKVLMRPLALLKILQHAKEGAPLEVMGLLMGSFDDKYTVTVTDAVNIPQVGTKVSVEEMDSTYQTHLADMLKKAGYTEEIVGWYHSHPGLGCWLSGEDMNTQMNLELFCERAIAVVVDPFQNGNGMIEAFRLINPVLEIFGIGQRETTSNATLPKMLASHYFLRKQSRCYYALHVEYTYTDIEKEVRFRRCWHTFL</sequence>
<dbReference type="EMBL" id="HG806196">
    <property type="protein sequence ID" value="CDW57657.1"/>
    <property type="molecule type" value="Genomic_DNA"/>
</dbReference>
<name>A0A077ZBC5_TRITR</name>
<evidence type="ECO:0000259" key="1">
    <source>
        <dbReference type="PROSITE" id="PS50249"/>
    </source>
</evidence>
<keyword evidence="3" id="KW-1185">Reference proteome</keyword>
<dbReference type="OrthoDB" id="5932677at2759"/>
<dbReference type="InterPro" id="IPR037518">
    <property type="entry name" value="MPN"/>
</dbReference>
<reference evidence="2" key="2">
    <citation type="submission" date="2014-03" db="EMBL/GenBank/DDBJ databases">
        <title>The whipworm genome and dual-species transcriptomics of an intimate host-pathogen interaction.</title>
        <authorList>
            <person name="Foth B.J."/>
            <person name="Tsai I.J."/>
            <person name="Reid A.J."/>
            <person name="Bancroft A.J."/>
            <person name="Nichol S."/>
            <person name="Tracey A."/>
            <person name="Holroyd N."/>
            <person name="Cotton J.A."/>
            <person name="Stanley E.J."/>
            <person name="Zarowiecki M."/>
            <person name="Liu J.Z."/>
            <person name="Huckvale T."/>
            <person name="Cooper P.J."/>
            <person name="Grencis R.K."/>
            <person name="Berriman M."/>
        </authorList>
    </citation>
    <scope>NUCLEOTIDE SEQUENCE [LARGE SCALE GENOMIC DNA]</scope>
</reference>
<dbReference type="AlphaFoldDB" id="A0A077ZBC5"/>
<dbReference type="InterPro" id="IPR000555">
    <property type="entry name" value="JAMM/MPN+_dom"/>
</dbReference>
<reference evidence="2" key="1">
    <citation type="submission" date="2014-01" db="EMBL/GenBank/DDBJ databases">
        <authorList>
            <person name="Aslett M."/>
        </authorList>
    </citation>
    <scope>NUCLEOTIDE SEQUENCE</scope>
</reference>
<dbReference type="PROSITE" id="PS50249">
    <property type="entry name" value="MPN"/>
    <property type="match status" value="1"/>
</dbReference>